<evidence type="ECO:0000256" key="2">
    <source>
        <dbReference type="ARBA" id="ARBA00023172"/>
    </source>
</evidence>
<dbReference type="InterPro" id="IPR013762">
    <property type="entry name" value="Integrase-like_cat_sf"/>
</dbReference>
<proteinExistence type="inferred from homology"/>
<feature type="domain" description="Tyr recombinase" evidence="3">
    <location>
        <begin position="188"/>
        <end position="344"/>
    </location>
</feature>
<keyword evidence="2" id="KW-0233">DNA recombination</keyword>
<evidence type="ECO:0000313" key="5">
    <source>
        <dbReference type="Proteomes" id="UP000203651"/>
    </source>
</evidence>
<dbReference type="Gene3D" id="1.10.443.10">
    <property type="entry name" value="Intergrase catalytic core"/>
    <property type="match status" value="1"/>
</dbReference>
<dbReference type="InterPro" id="IPR002104">
    <property type="entry name" value="Integrase_catalytic"/>
</dbReference>
<dbReference type="SUPFAM" id="SSF56349">
    <property type="entry name" value="DNA breaking-rejoining enzymes"/>
    <property type="match status" value="1"/>
</dbReference>
<keyword evidence="5" id="KW-1185">Reference proteome</keyword>
<evidence type="ECO:0000313" key="4">
    <source>
        <dbReference type="EMBL" id="AQQ80380.1"/>
    </source>
</evidence>
<dbReference type="EMBL" id="KX855660">
    <property type="protein sequence ID" value="AQQ80380.1"/>
    <property type="molecule type" value="Genomic_DNA"/>
</dbReference>
<accession>A0A1S5YE08</accession>
<name>A0A1S5YE08_9BBAC</name>
<sequence>MTSLRSIKNYDVWRLVIKRNGLFPRTLDATIERQKRGNEEPAQVSANNIWSAHRKDQQYSASTRNEFQSILIKVVYCLIDDDQLDNYGLYDATRELQNLLQPGEPIVDIEVFIQRVMDTSDVCKKRLQATINYYTNSLNLPRYYIPSNVELPSDRRKRLARERNKTIVLRDDFIEPISSYIEKELLDRNCHNNPSLMRAAIAFNVIKGTGLRITNAYQIRIEDLEQILLKGEHKVTDMQMKHSKTTFNYVTCKDKKALRTALAMYRKCPRDMLNKISSKSPTRFHDFNQLVNAVFGDSVDVSFKSTMIRNFVADTMLTRGLSLTKASKLMNHKTVGATKHYINKYHPGASLIASSGDEDADEDTTADHEDHLVGFL</sequence>
<dbReference type="GO" id="GO:0006310">
    <property type="term" value="P:DNA recombination"/>
    <property type="evidence" value="ECO:0007669"/>
    <property type="project" value="UniProtKB-KW"/>
</dbReference>
<evidence type="ECO:0000256" key="1">
    <source>
        <dbReference type="ARBA" id="ARBA00008857"/>
    </source>
</evidence>
<reference evidence="4 5" key="1">
    <citation type="journal article" date="2017" name="PLoS ONE">
        <title>The Complete Genome Sequence of a Second Distinct Betabaculovirus from the True Armyworm, Mythimna unipuncta.</title>
        <authorList>
            <person name="Harrison R.L."/>
            <person name="Rowley D.L."/>
            <person name="Mowery J."/>
            <person name="Bauchan G.R."/>
            <person name="Theilmann D.A."/>
            <person name="Rohrmann G.F."/>
            <person name="Erlandson M.A."/>
        </authorList>
    </citation>
    <scope>NUCLEOTIDE SEQUENCE [LARGE SCALE GENOMIC DNA]</scope>
    <source>
        <strain evidence="4">MyunGV#8</strain>
    </source>
</reference>
<protein>
    <submittedName>
        <fullName evidence="4">VLF-1</fullName>
    </submittedName>
</protein>
<dbReference type="RefSeq" id="YP_009345831.1">
    <property type="nucleotide sequence ID" value="NC_033780.2"/>
</dbReference>
<dbReference type="GO" id="GO:0015074">
    <property type="term" value="P:DNA integration"/>
    <property type="evidence" value="ECO:0007669"/>
    <property type="project" value="InterPro"/>
</dbReference>
<dbReference type="GeneID" id="39105791"/>
<evidence type="ECO:0000259" key="3">
    <source>
        <dbReference type="Pfam" id="PF00589"/>
    </source>
</evidence>
<comment type="similarity">
    <text evidence="1">Belongs to the 'phage' integrase family.</text>
</comment>
<dbReference type="InterPro" id="IPR011010">
    <property type="entry name" value="DNA_brk_join_enz"/>
</dbReference>
<dbReference type="KEGG" id="vg:39105791"/>
<dbReference type="Pfam" id="PF00589">
    <property type="entry name" value="Phage_integrase"/>
    <property type="match status" value="1"/>
</dbReference>
<organism evidence="4 5">
    <name type="scientific">Betabaculovirus altermyunipunctae</name>
    <dbReference type="NCBI Taxonomy" id="3051996"/>
    <lineage>
        <taxon>Viruses</taxon>
        <taxon>Viruses incertae sedis</taxon>
        <taxon>Naldaviricetes</taxon>
        <taxon>Lefavirales</taxon>
        <taxon>Baculoviridae</taxon>
        <taxon>Betabaculovirus</taxon>
    </lineage>
</organism>
<dbReference type="Proteomes" id="UP000203651">
    <property type="component" value="Segment"/>
</dbReference>
<dbReference type="GO" id="GO:0003677">
    <property type="term" value="F:DNA binding"/>
    <property type="evidence" value="ECO:0007669"/>
    <property type="project" value="InterPro"/>
</dbReference>